<dbReference type="Pfam" id="PF17924">
    <property type="entry name" value="TetR_C_19"/>
    <property type="match status" value="1"/>
</dbReference>
<feature type="domain" description="HTH tetR-type" evidence="3">
    <location>
        <begin position="11"/>
        <end position="71"/>
    </location>
</feature>
<comment type="caution">
    <text evidence="4">The sequence shown here is derived from an EMBL/GenBank/DDBJ whole genome shotgun (WGS) entry which is preliminary data.</text>
</comment>
<dbReference type="OrthoDB" id="9812484at2"/>
<dbReference type="EMBL" id="PXZH01000002">
    <property type="protein sequence ID" value="RST89430.1"/>
    <property type="molecule type" value="Genomic_DNA"/>
</dbReference>
<gene>
    <name evidence="4" type="ORF">C7P63_06585</name>
</gene>
<proteinExistence type="predicted"/>
<dbReference type="InterPro" id="IPR050624">
    <property type="entry name" value="HTH-type_Tx_Regulator"/>
</dbReference>
<dbReference type="Proteomes" id="UP000277864">
    <property type="component" value="Unassembled WGS sequence"/>
</dbReference>
<dbReference type="Gene3D" id="1.10.357.10">
    <property type="entry name" value="Tetracycline Repressor, domain 2"/>
    <property type="match status" value="1"/>
</dbReference>
<feature type="DNA-binding region" description="H-T-H motif" evidence="2">
    <location>
        <begin position="34"/>
        <end position="53"/>
    </location>
</feature>
<accession>A0A3S0AC62</accession>
<keyword evidence="5" id="KW-1185">Reference proteome</keyword>
<evidence type="ECO:0000256" key="2">
    <source>
        <dbReference type="PROSITE-ProRule" id="PRU00335"/>
    </source>
</evidence>
<keyword evidence="1 2" id="KW-0238">DNA-binding</keyword>
<dbReference type="SUPFAM" id="SSF46689">
    <property type="entry name" value="Homeodomain-like"/>
    <property type="match status" value="1"/>
</dbReference>
<evidence type="ECO:0000313" key="5">
    <source>
        <dbReference type="Proteomes" id="UP000277864"/>
    </source>
</evidence>
<dbReference type="GO" id="GO:0003677">
    <property type="term" value="F:DNA binding"/>
    <property type="evidence" value="ECO:0007669"/>
    <property type="project" value="UniProtKB-UniRule"/>
</dbReference>
<dbReference type="AlphaFoldDB" id="A0A3S0AC62"/>
<protein>
    <submittedName>
        <fullName evidence="4">TetR/AcrR family transcriptional regulator</fullName>
    </submittedName>
</protein>
<organism evidence="4 5">
    <name type="scientific">Vagococcus humatus</name>
    <dbReference type="NCBI Taxonomy" id="1889241"/>
    <lineage>
        <taxon>Bacteria</taxon>
        <taxon>Bacillati</taxon>
        <taxon>Bacillota</taxon>
        <taxon>Bacilli</taxon>
        <taxon>Lactobacillales</taxon>
        <taxon>Enterococcaceae</taxon>
        <taxon>Vagococcus</taxon>
    </lineage>
</organism>
<dbReference type="InterPro" id="IPR009057">
    <property type="entry name" value="Homeodomain-like_sf"/>
</dbReference>
<name>A0A3S0AC62_9ENTE</name>
<sequence>MPKETFFRLPEDKQKRLLQAARKEFERVPLQEVSIANIVREAKIPRGSFYQYFEDKEDLYYFYHKKLKEEGHFDFEYFLVENQGDLFKATETYFYRMLPEFIEGPHAEFYQNFFMFMDYHGTSKLSPELTKEVAEIERKKSWRHQEHVKHGKRLLDRIDASKLKFKDEASLVSLARLLASMVLNSVNHAYKLKLRNESIDLDEMKHGFSRKLIWLKYGVYQSEEGENEWENY</sequence>
<reference evidence="4 5" key="1">
    <citation type="submission" date="2018-03" db="EMBL/GenBank/DDBJ databases">
        <authorList>
            <person name="Gulvik C.A."/>
        </authorList>
    </citation>
    <scope>NUCLEOTIDE SEQUENCE [LARGE SCALE GENOMIC DNA]</scope>
    <source>
        <strain evidence="4 5">JCM 31581</strain>
    </source>
</reference>
<evidence type="ECO:0000313" key="4">
    <source>
        <dbReference type="EMBL" id="RST89430.1"/>
    </source>
</evidence>
<evidence type="ECO:0000256" key="1">
    <source>
        <dbReference type="ARBA" id="ARBA00023125"/>
    </source>
</evidence>
<dbReference type="PANTHER" id="PTHR43479">
    <property type="entry name" value="ACREF/ENVCD OPERON REPRESSOR-RELATED"/>
    <property type="match status" value="1"/>
</dbReference>
<dbReference type="InterPro" id="IPR001647">
    <property type="entry name" value="HTH_TetR"/>
</dbReference>
<dbReference type="PANTHER" id="PTHR43479:SF11">
    <property type="entry name" value="ACREF_ENVCD OPERON REPRESSOR-RELATED"/>
    <property type="match status" value="1"/>
</dbReference>
<dbReference type="PROSITE" id="PS50977">
    <property type="entry name" value="HTH_TETR_2"/>
    <property type="match status" value="1"/>
</dbReference>
<evidence type="ECO:0000259" key="3">
    <source>
        <dbReference type="PROSITE" id="PS50977"/>
    </source>
</evidence>
<dbReference type="Pfam" id="PF00440">
    <property type="entry name" value="TetR_N"/>
    <property type="match status" value="1"/>
</dbReference>
<dbReference type="RefSeq" id="WP_125943364.1">
    <property type="nucleotide sequence ID" value="NZ_PXZH01000002.1"/>
</dbReference>